<dbReference type="EnsemblPlants" id="TraesCS1B02G473100.1">
    <property type="protein sequence ID" value="TraesCS1B02G473100.1"/>
    <property type="gene ID" value="TraesCS1B02G473100"/>
</dbReference>
<proteinExistence type="predicted"/>
<dbReference type="Gramene" id="TraesSTA1B03G00403120.1">
    <property type="protein sequence ID" value="TraesSTA1B03G00403120.1"/>
    <property type="gene ID" value="TraesSTA1B03G00403120"/>
</dbReference>
<sequence>MAAVRCAARRLGGSLLQRTQAAVAEEGRLLAPSRLMRSRQLSGQVSGERSQVPERLLLETGQIMRYRQLASEISKRLEEPSALESEVQCRMEELLASWRKLGELHKEAAPDAFELYVKAYGNAFKAMVGGAARALFCFSLITSLIFELFGCYQGKPEKTR</sequence>
<dbReference type="Gramene" id="TraesJAG1B03G00401180.1">
    <property type="protein sequence ID" value="TraesJAG1B03G00401180.1"/>
    <property type="gene ID" value="TraesJAG1B03G00401180"/>
</dbReference>
<keyword evidence="2" id="KW-1185">Reference proteome</keyword>
<protein>
    <submittedName>
        <fullName evidence="1">Uncharacterized protein</fullName>
    </submittedName>
</protein>
<dbReference type="Gramene" id="TraesROB_scaffold_003278_01G000100.1">
    <property type="protein sequence ID" value="TraesROB_scaffold_003278_01G000100.1"/>
    <property type="gene ID" value="TraesROB_scaffold_003278_01G000100"/>
</dbReference>
<dbReference type="Gramene" id="TraesJUL1B03G00402310.1">
    <property type="protein sequence ID" value="TraesJUL1B03G00402310.1"/>
    <property type="gene ID" value="TraesJUL1B03G00402310"/>
</dbReference>
<dbReference type="Gramene" id="TraesLAC1B03G00403660.1">
    <property type="protein sequence ID" value="TraesLAC1B03G00403660.1"/>
    <property type="gene ID" value="TraesLAC1B03G00403660"/>
</dbReference>
<reference evidence="1" key="1">
    <citation type="submission" date="2018-08" db="EMBL/GenBank/DDBJ databases">
        <authorList>
            <person name="Rossello M."/>
        </authorList>
    </citation>
    <scope>NUCLEOTIDE SEQUENCE [LARGE SCALE GENOMIC DNA]</scope>
    <source>
        <strain evidence="1">cv. Chinese Spring</strain>
    </source>
</reference>
<dbReference type="Gramene" id="TraesARI1B03G00405610.1">
    <property type="protein sequence ID" value="TraesARI1B03G00405610.1"/>
    <property type="gene ID" value="TraesARI1B03G00405610"/>
</dbReference>
<dbReference type="Gramene" id="TraesCS1B03G1262200.1">
    <property type="protein sequence ID" value="TraesCS1B03G1262200.1.CDS"/>
    <property type="gene ID" value="TraesCS1B03G1262200"/>
</dbReference>
<dbReference type="RefSeq" id="XP_044378865.1">
    <property type="nucleotide sequence ID" value="XM_044522930.1"/>
</dbReference>
<reference evidence="1" key="2">
    <citation type="submission" date="2018-10" db="UniProtKB">
        <authorList>
            <consortium name="EnsemblPlants"/>
        </authorList>
    </citation>
    <scope>IDENTIFICATION</scope>
</reference>
<dbReference type="Proteomes" id="UP000019116">
    <property type="component" value="Chromosome 1B"/>
</dbReference>
<dbReference type="Gramene" id="TraesCAD_scaffold_001023_01G000200.1">
    <property type="protein sequence ID" value="TraesCAD_scaffold_001023_01G000200.1"/>
    <property type="gene ID" value="TraesCAD_scaffold_001023_01G000200"/>
</dbReference>
<dbReference type="Gramene" id="TraesWEE_scaffold_050469_01G000200.1">
    <property type="protein sequence ID" value="TraesWEE_scaffold_050469_01G000200.1"/>
    <property type="gene ID" value="TraesWEE_scaffold_050469_01G000200"/>
</dbReference>
<dbReference type="AlphaFoldDB" id="A0A3B5Z625"/>
<name>A0A3B5Z625_WHEAT</name>
<gene>
    <name evidence="1" type="primary">LOC123101511</name>
</gene>
<dbReference type="Gramene" id="TraesLDM1B03G00401860.1">
    <property type="protein sequence ID" value="TraesLDM1B03G00401860.1"/>
    <property type="gene ID" value="TraesLDM1B03G00401860"/>
</dbReference>
<dbReference type="GeneID" id="123101511"/>
<accession>A0A3B5Z625</accession>
<dbReference type="Gramene" id="TraesMAC1B03G00399220.1">
    <property type="protein sequence ID" value="TraesMAC1B03G00399220.1"/>
    <property type="gene ID" value="TraesMAC1B03G00399220"/>
</dbReference>
<evidence type="ECO:0000313" key="1">
    <source>
        <dbReference type="EnsemblPlants" id="TraesCS1B02G473100.1"/>
    </source>
</evidence>
<evidence type="ECO:0000313" key="2">
    <source>
        <dbReference type="Proteomes" id="UP000019116"/>
    </source>
</evidence>
<organism evidence="1">
    <name type="scientific">Triticum aestivum</name>
    <name type="common">Wheat</name>
    <dbReference type="NCBI Taxonomy" id="4565"/>
    <lineage>
        <taxon>Eukaryota</taxon>
        <taxon>Viridiplantae</taxon>
        <taxon>Streptophyta</taxon>
        <taxon>Embryophyta</taxon>
        <taxon>Tracheophyta</taxon>
        <taxon>Spermatophyta</taxon>
        <taxon>Magnoliopsida</taxon>
        <taxon>Liliopsida</taxon>
        <taxon>Poales</taxon>
        <taxon>Poaceae</taxon>
        <taxon>BOP clade</taxon>
        <taxon>Pooideae</taxon>
        <taxon>Triticodae</taxon>
        <taxon>Triticeae</taxon>
        <taxon>Triticinae</taxon>
        <taxon>Triticum</taxon>
    </lineage>
</organism>
<dbReference type="Gramene" id="TraesPARA_EIv1.0_0224380.1">
    <property type="protein sequence ID" value="TraesPARA_EIv1.0_0224380.1.CDS"/>
    <property type="gene ID" value="TraesPARA_EIv1.0_0224380"/>
</dbReference>
<dbReference type="Gramene" id="TraesNOR1B03G00406740.1">
    <property type="protein sequence ID" value="TraesNOR1B03G00406740.1"/>
    <property type="gene ID" value="TraesNOR1B03G00406740"/>
</dbReference>
<dbReference type="Gramene" id="TraesCS1B02G473100.1">
    <property type="protein sequence ID" value="TraesCS1B02G473100.1"/>
    <property type="gene ID" value="TraesCS1B02G473100"/>
</dbReference>
<dbReference type="Gramene" id="TraesCLE_scaffold_000682_01G000200.1">
    <property type="protein sequence ID" value="TraesCLE_scaffold_000682_01G000200.1"/>
    <property type="gene ID" value="TraesCLE_scaffold_000682_01G000200"/>
</dbReference>